<dbReference type="Proteomes" id="UP001266099">
    <property type="component" value="Unassembled WGS sequence"/>
</dbReference>
<feature type="domain" description="GP-PDE" evidence="1">
    <location>
        <begin position="8"/>
        <end position="245"/>
    </location>
</feature>
<dbReference type="InterPro" id="IPR017946">
    <property type="entry name" value="PLC-like_Pdiesterase_TIM-brl"/>
</dbReference>
<dbReference type="Pfam" id="PF03009">
    <property type="entry name" value="GDPD"/>
    <property type="match status" value="1"/>
</dbReference>
<evidence type="ECO:0000313" key="2">
    <source>
        <dbReference type="EMBL" id="MDR6939177.1"/>
    </source>
</evidence>
<dbReference type="SUPFAM" id="SSF51695">
    <property type="entry name" value="PLC-like phosphodiesterases"/>
    <property type="match status" value="1"/>
</dbReference>
<dbReference type="PANTHER" id="PTHR46211">
    <property type="entry name" value="GLYCEROPHOSPHORYL DIESTER PHOSPHODIESTERASE"/>
    <property type="match status" value="1"/>
</dbReference>
<dbReference type="EMBL" id="JAVDUJ010000001">
    <property type="protein sequence ID" value="MDR6939177.1"/>
    <property type="molecule type" value="Genomic_DNA"/>
</dbReference>
<evidence type="ECO:0000313" key="3">
    <source>
        <dbReference type="Proteomes" id="UP001266099"/>
    </source>
</evidence>
<dbReference type="RefSeq" id="WP_309955651.1">
    <property type="nucleotide sequence ID" value="NZ_CP136414.1"/>
</dbReference>
<protein>
    <submittedName>
        <fullName evidence="2">Glycerophosphoryl diester phosphodiesterase</fullName>
        <ecNumber evidence="2">3.1.4.46</ecNumber>
    </submittedName>
</protein>
<gene>
    <name evidence="2" type="ORF">J2S36_000720</name>
</gene>
<keyword evidence="3" id="KW-1185">Reference proteome</keyword>
<reference evidence="2 3" key="1">
    <citation type="submission" date="2023-07" db="EMBL/GenBank/DDBJ databases">
        <title>Sequencing the genomes of 1000 actinobacteria strains.</title>
        <authorList>
            <person name="Klenk H.-P."/>
        </authorList>
    </citation>
    <scope>NUCLEOTIDE SEQUENCE [LARGE SCALE GENOMIC DNA]</scope>
    <source>
        <strain evidence="2 3">DSM 15539</strain>
    </source>
</reference>
<accession>A0ABU1T1F5</accession>
<sequence>MKHQILNREIIAHRGLNTLAPENTLSAIRMTADQGGKWFETDVDILGDGTPVIIHDTLLDRTTNKSGYFYDLSIEDLPKIDAGAWFSREYAGEPMPTLRQLVELMNETGLNANIELKSNERGKDTSLQLIENTLAELERLDPEREIIISSFNHLLLHHVHERRPDIPIGALFVKENLWPDWRSILELVGASYIHPENTGLTQQMVQTFRAAGYGVNVWTVNSKARANELFNWGATGVFTDIAHEF</sequence>
<dbReference type="EC" id="3.1.4.46" evidence="2"/>
<evidence type="ECO:0000259" key="1">
    <source>
        <dbReference type="PROSITE" id="PS51704"/>
    </source>
</evidence>
<dbReference type="PANTHER" id="PTHR46211:SF1">
    <property type="entry name" value="GLYCEROPHOSPHODIESTER PHOSPHODIESTERASE, CYTOPLASMIC"/>
    <property type="match status" value="1"/>
</dbReference>
<dbReference type="InterPro" id="IPR030395">
    <property type="entry name" value="GP_PDE_dom"/>
</dbReference>
<dbReference type="PROSITE" id="PS51704">
    <property type="entry name" value="GP_PDE"/>
    <property type="match status" value="1"/>
</dbReference>
<proteinExistence type="predicted"/>
<dbReference type="Gene3D" id="3.20.20.190">
    <property type="entry name" value="Phosphatidylinositol (PI) phosphodiesterase"/>
    <property type="match status" value="1"/>
</dbReference>
<dbReference type="GO" id="GO:0008889">
    <property type="term" value="F:glycerophosphodiester phosphodiesterase activity"/>
    <property type="evidence" value="ECO:0007669"/>
    <property type="project" value="UniProtKB-EC"/>
</dbReference>
<name>A0ABU1T1F5_9ACTO</name>
<comment type="caution">
    <text evidence="2">The sequence shown here is derived from an EMBL/GenBank/DDBJ whole genome shotgun (WGS) entry which is preliminary data.</text>
</comment>
<keyword evidence="2" id="KW-0378">Hydrolase</keyword>
<organism evidence="2 3">
    <name type="scientific">Arcanobacterium hippocoleae</name>
    <dbReference type="NCBI Taxonomy" id="149017"/>
    <lineage>
        <taxon>Bacteria</taxon>
        <taxon>Bacillati</taxon>
        <taxon>Actinomycetota</taxon>
        <taxon>Actinomycetes</taxon>
        <taxon>Actinomycetales</taxon>
        <taxon>Actinomycetaceae</taxon>
        <taxon>Arcanobacterium</taxon>
    </lineage>
</organism>